<dbReference type="AlphaFoldDB" id="A0A099KND6"/>
<feature type="binding site" evidence="8">
    <location>
        <position position="49"/>
    </location>
    <ligand>
        <name>Zn(2+)</name>
        <dbReference type="ChEBI" id="CHEBI:29105"/>
    </ligand>
</feature>
<dbReference type="NCBIfam" id="NF000612">
    <property type="entry name" value="PRK00019.1"/>
    <property type="match status" value="1"/>
</dbReference>
<dbReference type="NCBIfam" id="TIGR00105">
    <property type="entry name" value="L31"/>
    <property type="match status" value="1"/>
</dbReference>
<evidence type="ECO:0000256" key="5">
    <source>
        <dbReference type="ARBA" id="ARBA00022980"/>
    </source>
</evidence>
<dbReference type="Gene3D" id="4.10.830.30">
    <property type="entry name" value="Ribosomal protein L31"/>
    <property type="match status" value="1"/>
</dbReference>
<keyword evidence="6 8" id="KW-0687">Ribonucleoprotein</keyword>
<evidence type="ECO:0000256" key="2">
    <source>
        <dbReference type="ARBA" id="ARBA00011838"/>
    </source>
</evidence>
<dbReference type="Proteomes" id="UP000029868">
    <property type="component" value="Unassembled WGS sequence"/>
</dbReference>
<dbReference type="InterPro" id="IPR027491">
    <property type="entry name" value="Ribosomal_bL31_A"/>
</dbReference>
<dbReference type="PANTHER" id="PTHR33280:SF6">
    <property type="entry name" value="LARGE RIBOSOMAL SUBUNIT PROTEIN BL31A"/>
    <property type="match status" value="1"/>
</dbReference>
<dbReference type="PANTHER" id="PTHR33280">
    <property type="entry name" value="50S RIBOSOMAL PROTEIN L31, CHLOROPLASTIC"/>
    <property type="match status" value="1"/>
</dbReference>
<evidence type="ECO:0000313" key="9">
    <source>
        <dbReference type="EMBL" id="KGJ91113.1"/>
    </source>
</evidence>
<evidence type="ECO:0000256" key="4">
    <source>
        <dbReference type="ARBA" id="ARBA00022884"/>
    </source>
</evidence>
<keyword evidence="8" id="KW-0479">Metal-binding</keyword>
<dbReference type="GO" id="GO:0003735">
    <property type="term" value="F:structural constituent of ribosome"/>
    <property type="evidence" value="ECO:0007669"/>
    <property type="project" value="InterPro"/>
</dbReference>
<evidence type="ECO:0000256" key="1">
    <source>
        <dbReference type="ARBA" id="ARBA00009296"/>
    </source>
</evidence>
<comment type="function">
    <text evidence="8">Binds the 23S rRNA.</text>
</comment>
<dbReference type="PROSITE" id="PS01143">
    <property type="entry name" value="RIBOSOMAL_L31"/>
    <property type="match status" value="1"/>
</dbReference>
<name>A0A099KND6_COLPS</name>
<dbReference type="Pfam" id="PF01197">
    <property type="entry name" value="Ribosomal_L31"/>
    <property type="match status" value="1"/>
</dbReference>
<dbReference type="GO" id="GO:0005840">
    <property type="term" value="C:ribosome"/>
    <property type="evidence" value="ECO:0007669"/>
    <property type="project" value="UniProtKB-KW"/>
</dbReference>
<dbReference type="InterPro" id="IPR002150">
    <property type="entry name" value="Ribosomal_bL31"/>
</dbReference>
<dbReference type="PRINTS" id="PR01249">
    <property type="entry name" value="RIBOSOMALL31"/>
</dbReference>
<evidence type="ECO:0000256" key="6">
    <source>
        <dbReference type="ARBA" id="ARBA00023274"/>
    </source>
</evidence>
<dbReference type="SUPFAM" id="SSF143800">
    <property type="entry name" value="L28p-like"/>
    <property type="match status" value="1"/>
</dbReference>
<dbReference type="InterPro" id="IPR034704">
    <property type="entry name" value="Ribosomal_bL28/bL31-like_sf"/>
</dbReference>
<accession>A0A099KND6</accession>
<dbReference type="InterPro" id="IPR042105">
    <property type="entry name" value="Ribosomal_bL31_sf"/>
</dbReference>
<evidence type="ECO:0000313" key="10">
    <source>
        <dbReference type="Proteomes" id="UP000029868"/>
    </source>
</evidence>
<evidence type="ECO:0000256" key="8">
    <source>
        <dbReference type="HAMAP-Rule" id="MF_00501"/>
    </source>
</evidence>
<organism evidence="9 10">
    <name type="scientific">Colwellia psychrerythraea</name>
    <name type="common">Vibrio psychroerythus</name>
    <dbReference type="NCBI Taxonomy" id="28229"/>
    <lineage>
        <taxon>Bacteria</taxon>
        <taxon>Pseudomonadati</taxon>
        <taxon>Pseudomonadota</taxon>
        <taxon>Gammaproteobacteria</taxon>
        <taxon>Alteromonadales</taxon>
        <taxon>Colwelliaceae</taxon>
        <taxon>Colwellia</taxon>
    </lineage>
</organism>
<comment type="caution">
    <text evidence="9">The sequence shown here is derived from an EMBL/GenBank/DDBJ whole genome shotgun (WGS) entry which is preliminary data.</text>
</comment>
<dbReference type="EMBL" id="JQEC01000042">
    <property type="protein sequence ID" value="KGJ91113.1"/>
    <property type="molecule type" value="Genomic_DNA"/>
</dbReference>
<protein>
    <recommendedName>
        <fullName evidence="7 8">Large ribosomal subunit protein bL31</fullName>
    </recommendedName>
</protein>
<feature type="binding site" evidence="8">
    <location>
        <position position="68"/>
    </location>
    <ligand>
        <name>Zn(2+)</name>
        <dbReference type="ChEBI" id="CHEBI:29105"/>
    </ligand>
</feature>
<gene>
    <name evidence="8" type="primary">rpmE</name>
    <name evidence="9" type="ORF">GAB14E_3265</name>
</gene>
<dbReference type="PATRIC" id="fig|28229.3.peg.2983"/>
<keyword evidence="5 8" id="KW-0689">Ribosomal protein</keyword>
<evidence type="ECO:0000256" key="7">
    <source>
        <dbReference type="ARBA" id="ARBA00035687"/>
    </source>
</evidence>
<keyword evidence="8" id="KW-0862">Zinc</keyword>
<feature type="binding site" evidence="8">
    <location>
        <position position="47"/>
    </location>
    <ligand>
        <name>Zn(2+)</name>
        <dbReference type="ChEBI" id="CHEBI:29105"/>
    </ligand>
</feature>
<feature type="binding site" evidence="8">
    <location>
        <position position="71"/>
    </location>
    <ligand>
        <name>Zn(2+)</name>
        <dbReference type="ChEBI" id="CHEBI:29105"/>
    </ligand>
</feature>
<dbReference type="GO" id="GO:0046872">
    <property type="term" value="F:metal ion binding"/>
    <property type="evidence" value="ECO:0007669"/>
    <property type="project" value="UniProtKB-KW"/>
</dbReference>
<proteinExistence type="inferred from homology"/>
<dbReference type="GO" id="GO:1990904">
    <property type="term" value="C:ribonucleoprotein complex"/>
    <property type="evidence" value="ECO:0007669"/>
    <property type="project" value="UniProtKB-KW"/>
</dbReference>
<sequence>MVLSIWSIITIGTNEWLSGDAPKFSKEIEVPMKEGIHPNYAAMTANCSCGNVIATRSTLGKDIHLDVCSACHPFYTGKQKAAETGGRVDKFNKRFAAIGKK</sequence>
<evidence type="ECO:0000256" key="3">
    <source>
        <dbReference type="ARBA" id="ARBA00022730"/>
    </source>
</evidence>
<keyword evidence="4 8" id="KW-0694">RNA-binding</keyword>
<keyword evidence="3 8" id="KW-0699">rRNA-binding</keyword>
<dbReference type="GO" id="GO:0019843">
    <property type="term" value="F:rRNA binding"/>
    <property type="evidence" value="ECO:0007669"/>
    <property type="project" value="UniProtKB-KW"/>
</dbReference>
<dbReference type="HAMAP" id="MF_00501">
    <property type="entry name" value="Ribosomal_bL31_1"/>
    <property type="match status" value="1"/>
</dbReference>
<comment type="subunit">
    <text evidence="2 8">Part of the 50S ribosomal subunit.</text>
</comment>
<comment type="cofactor">
    <cofactor evidence="8">
        <name>Zn(2+)</name>
        <dbReference type="ChEBI" id="CHEBI:29105"/>
    </cofactor>
    <text evidence="8">Binds 1 zinc ion per subunit.</text>
</comment>
<dbReference type="GO" id="GO:0006412">
    <property type="term" value="P:translation"/>
    <property type="evidence" value="ECO:0007669"/>
    <property type="project" value="UniProtKB-UniRule"/>
</dbReference>
<dbReference type="NCBIfam" id="NF001809">
    <property type="entry name" value="PRK00528.1"/>
    <property type="match status" value="1"/>
</dbReference>
<reference evidence="9 10" key="1">
    <citation type="submission" date="2014-08" db="EMBL/GenBank/DDBJ databases">
        <title>Genomic and Phenotypic Diversity of Colwellia psychrerythraea strains from Disparate Marine Basins.</title>
        <authorList>
            <person name="Techtmann S.M."/>
            <person name="Stelling S.C."/>
            <person name="Utturkar S.M."/>
            <person name="Alshibli N."/>
            <person name="Harris A."/>
            <person name="Brown S.D."/>
            <person name="Hazen T.C."/>
        </authorList>
    </citation>
    <scope>NUCLEOTIDE SEQUENCE [LARGE SCALE GENOMIC DNA]</scope>
    <source>
        <strain evidence="9 10">GAB14E</strain>
    </source>
</reference>
<comment type="similarity">
    <text evidence="1 8">Belongs to the bacterial ribosomal protein bL31 family. Type A subfamily.</text>
</comment>